<dbReference type="GO" id="GO:0003677">
    <property type="term" value="F:DNA binding"/>
    <property type="evidence" value="ECO:0007669"/>
    <property type="project" value="UniProtKB-KW"/>
</dbReference>
<accession>A0A644WQV0</accession>
<dbReference type="SUPFAM" id="SSF56349">
    <property type="entry name" value="DNA breaking-rejoining enzymes"/>
    <property type="match status" value="1"/>
</dbReference>
<name>A0A644WQV0_9ZZZZ</name>
<dbReference type="EMBL" id="VSSQ01001176">
    <property type="protein sequence ID" value="MPM05901.1"/>
    <property type="molecule type" value="Genomic_DNA"/>
</dbReference>
<dbReference type="AlphaFoldDB" id="A0A644WQV0"/>
<dbReference type="GO" id="GO:0015074">
    <property type="term" value="P:DNA integration"/>
    <property type="evidence" value="ECO:0007669"/>
    <property type="project" value="InterPro"/>
</dbReference>
<gene>
    <name evidence="4" type="primary">xerC_65</name>
    <name evidence="4" type="ORF">SDC9_52196</name>
</gene>
<dbReference type="InterPro" id="IPR011010">
    <property type="entry name" value="DNA_brk_join_enz"/>
</dbReference>
<dbReference type="InterPro" id="IPR002104">
    <property type="entry name" value="Integrase_catalytic"/>
</dbReference>
<keyword evidence="2" id="KW-0233">DNA recombination</keyword>
<protein>
    <submittedName>
        <fullName evidence="4">Tyrosine recombinase XerC</fullName>
    </submittedName>
</protein>
<dbReference type="Gene3D" id="1.10.150.130">
    <property type="match status" value="1"/>
</dbReference>
<evidence type="ECO:0000259" key="3">
    <source>
        <dbReference type="PROSITE" id="PS51898"/>
    </source>
</evidence>
<dbReference type="PANTHER" id="PTHR30349">
    <property type="entry name" value="PHAGE INTEGRASE-RELATED"/>
    <property type="match status" value="1"/>
</dbReference>
<evidence type="ECO:0000313" key="4">
    <source>
        <dbReference type="EMBL" id="MPM05901.1"/>
    </source>
</evidence>
<dbReference type="Gene3D" id="1.10.443.10">
    <property type="entry name" value="Intergrase catalytic core"/>
    <property type="match status" value="1"/>
</dbReference>
<feature type="domain" description="Tyr recombinase" evidence="3">
    <location>
        <begin position="195"/>
        <end position="401"/>
    </location>
</feature>
<dbReference type="PANTHER" id="PTHR30349:SF41">
    <property type="entry name" value="INTEGRASE_RECOMBINASE PROTEIN MJ0367-RELATED"/>
    <property type="match status" value="1"/>
</dbReference>
<dbReference type="Pfam" id="PF00589">
    <property type="entry name" value="Phage_integrase"/>
    <property type="match status" value="1"/>
</dbReference>
<dbReference type="PROSITE" id="PS51898">
    <property type="entry name" value="TYR_RECOMBINASE"/>
    <property type="match status" value="1"/>
</dbReference>
<dbReference type="CDD" id="cd00397">
    <property type="entry name" value="DNA_BRE_C"/>
    <property type="match status" value="1"/>
</dbReference>
<reference evidence="4" key="1">
    <citation type="submission" date="2019-08" db="EMBL/GenBank/DDBJ databases">
        <authorList>
            <person name="Kucharzyk K."/>
            <person name="Murdoch R.W."/>
            <person name="Higgins S."/>
            <person name="Loffler F."/>
        </authorList>
    </citation>
    <scope>NUCLEOTIDE SEQUENCE</scope>
</reference>
<organism evidence="4">
    <name type="scientific">bioreactor metagenome</name>
    <dbReference type="NCBI Taxonomy" id="1076179"/>
    <lineage>
        <taxon>unclassified sequences</taxon>
        <taxon>metagenomes</taxon>
        <taxon>ecological metagenomes</taxon>
    </lineage>
</organism>
<evidence type="ECO:0000256" key="2">
    <source>
        <dbReference type="ARBA" id="ARBA00023172"/>
    </source>
</evidence>
<keyword evidence="1" id="KW-0238">DNA-binding</keyword>
<dbReference type="InterPro" id="IPR050090">
    <property type="entry name" value="Tyrosine_recombinase_XerCD"/>
</dbReference>
<comment type="caution">
    <text evidence="4">The sequence shown here is derived from an EMBL/GenBank/DDBJ whole genome shotgun (WGS) entry which is preliminary data.</text>
</comment>
<dbReference type="GO" id="GO:0006310">
    <property type="term" value="P:DNA recombination"/>
    <property type="evidence" value="ECO:0007669"/>
    <property type="project" value="UniProtKB-KW"/>
</dbReference>
<dbReference type="InterPro" id="IPR013762">
    <property type="entry name" value="Integrase-like_cat_sf"/>
</dbReference>
<proteinExistence type="predicted"/>
<dbReference type="InterPro" id="IPR010998">
    <property type="entry name" value="Integrase_recombinase_N"/>
</dbReference>
<sequence>MAKTKKKATRRSPGEGTIYQMKDGRYGAAVSLGKDENGKRIRPIITGVSEDDVREKMKNLLQEMKAVDNNEPVIINSLTSVEDFIKEFKLKSLLNKPEISSRTYENYEYSLNHFENAYRGKPIGSMDTAELNSFFRGMENTLTGIGVFKYSQASLDRLEYILERMYRRGMKKGYISLNPFDDEDYSKPKSKQEKKEVLALTKDECEAMVAVLQENKLIYPVIGFMLNTGTRTQEALGLKWKHIDWDNGIIQIRQAITIEVTYDKNGNKLGRETVSSTTKKGSGDRDIYISEGMINALTVWKTEAPEISKTAFGEEDYVFGNSKCGHWTYSGFRSSVNRYLERNIKDTDGLCLHRIRHTVATSLAEDGASVVELMQLLGHTQTKTTMKYIDKASKKIAENNRERLGRCLSERLA</sequence>
<evidence type="ECO:0000256" key="1">
    <source>
        <dbReference type="ARBA" id="ARBA00023125"/>
    </source>
</evidence>